<keyword evidence="1" id="KW-0472">Membrane</keyword>
<evidence type="ECO:0000259" key="2">
    <source>
        <dbReference type="PROSITE" id="PS50279"/>
    </source>
</evidence>
<dbReference type="CDD" id="cd22593">
    <property type="entry name" value="Kunitz_conkunitzin"/>
    <property type="match status" value="1"/>
</dbReference>
<dbReference type="SUPFAM" id="SSF57362">
    <property type="entry name" value="BPTI-like"/>
    <property type="match status" value="1"/>
</dbReference>
<feature type="domain" description="BPTI/Kunitz inhibitor" evidence="2">
    <location>
        <begin position="63"/>
        <end position="114"/>
    </location>
</feature>
<name>A0A0C9R4J4_AMBAM</name>
<protein>
    <submittedName>
        <fullName evidence="3">Putative bpti/kunitz family of serine protease inhibitor</fullName>
    </submittedName>
</protein>
<dbReference type="EMBL" id="GBZX01000825">
    <property type="protein sequence ID" value="JAG91915.1"/>
    <property type="molecule type" value="mRNA"/>
</dbReference>
<keyword evidence="1" id="KW-0812">Transmembrane</keyword>
<feature type="transmembrane region" description="Helical" evidence="1">
    <location>
        <begin position="16"/>
        <end position="35"/>
    </location>
</feature>
<evidence type="ECO:0000313" key="3">
    <source>
        <dbReference type="EMBL" id="JAG91915.1"/>
    </source>
</evidence>
<dbReference type="SMART" id="SM00131">
    <property type="entry name" value="KU"/>
    <property type="match status" value="1"/>
</dbReference>
<sequence length="117" mass="13365">MGTDIQPPPAYLTTTMRSLTFLVLLIVFLCAMLLVDGEKKKPKPVCSLPPEHKKCARLKRKGCHCPKNLGIPGFIREERWFYNKKKKQCESFAWSTKGGNCNNFPSSEKCYETCSKF</sequence>
<dbReference type="InterPro" id="IPR002223">
    <property type="entry name" value="Kunitz_BPTI"/>
</dbReference>
<accession>A0A0C9R4J4</accession>
<dbReference type="GO" id="GO:0004867">
    <property type="term" value="F:serine-type endopeptidase inhibitor activity"/>
    <property type="evidence" value="ECO:0007669"/>
    <property type="project" value="InterPro"/>
</dbReference>
<proteinExistence type="evidence at transcript level"/>
<dbReference type="Pfam" id="PF00014">
    <property type="entry name" value="Kunitz_BPTI"/>
    <property type="match status" value="1"/>
</dbReference>
<dbReference type="AlphaFoldDB" id="A0A0C9R4J4"/>
<dbReference type="PANTHER" id="PTHR46339:SF9">
    <property type="entry name" value="BPTI_KUNITZ INHIBITOR DOMAIN-CONTAINING PROTEIN"/>
    <property type="match status" value="1"/>
</dbReference>
<dbReference type="PROSITE" id="PS50279">
    <property type="entry name" value="BPTI_KUNITZ_2"/>
    <property type="match status" value="1"/>
</dbReference>
<evidence type="ECO:0000256" key="1">
    <source>
        <dbReference type="SAM" id="Phobius"/>
    </source>
</evidence>
<keyword evidence="1" id="KW-1133">Transmembrane helix</keyword>
<dbReference type="InterPro" id="IPR036880">
    <property type="entry name" value="Kunitz_BPTI_sf"/>
</dbReference>
<reference evidence="3" key="1">
    <citation type="journal article" date="2015" name="PLoS ONE">
        <title>An Insight into the Sialome of the Lone Star Tick, Amblyomma americanum, with a Glimpse on Its Time Dependent Gene Expression.</title>
        <authorList>
            <person name="Karim S."/>
            <person name="Ribeiro J.M."/>
        </authorList>
    </citation>
    <scope>NUCLEOTIDE SEQUENCE</scope>
    <source>
        <tissue evidence="3">Salivary gland</tissue>
    </source>
</reference>
<organism evidence="3">
    <name type="scientific">Amblyomma americanum</name>
    <name type="common">Lone star tick</name>
    <dbReference type="NCBI Taxonomy" id="6943"/>
    <lineage>
        <taxon>Eukaryota</taxon>
        <taxon>Metazoa</taxon>
        <taxon>Ecdysozoa</taxon>
        <taxon>Arthropoda</taxon>
        <taxon>Chelicerata</taxon>
        <taxon>Arachnida</taxon>
        <taxon>Acari</taxon>
        <taxon>Parasitiformes</taxon>
        <taxon>Ixodida</taxon>
        <taxon>Ixodoidea</taxon>
        <taxon>Ixodidae</taxon>
        <taxon>Amblyomminae</taxon>
        <taxon>Amblyomma</taxon>
    </lineage>
</organism>
<dbReference type="Gene3D" id="4.10.410.10">
    <property type="entry name" value="Pancreatic trypsin inhibitor Kunitz domain"/>
    <property type="match status" value="1"/>
</dbReference>
<dbReference type="PANTHER" id="PTHR46339">
    <property type="entry name" value="PROTEIN CBG15282-RELATED"/>
    <property type="match status" value="1"/>
</dbReference>
<dbReference type="InterPro" id="IPR053014">
    <property type="entry name" value="Cuticle_assoc_divergent"/>
</dbReference>